<dbReference type="Proteomes" id="UP000037035">
    <property type="component" value="Unassembled WGS sequence"/>
</dbReference>
<dbReference type="AlphaFoldDB" id="A0A0L6VA30"/>
<dbReference type="GO" id="GO:0030026">
    <property type="term" value="P:intracellular manganese ion homeostasis"/>
    <property type="evidence" value="ECO:0007669"/>
    <property type="project" value="TreeGrafter"/>
</dbReference>
<dbReference type="PANTHER" id="PTHR11706">
    <property type="entry name" value="SOLUTE CARRIER PROTEIN FAMILY 11 MEMBER"/>
    <property type="match status" value="1"/>
</dbReference>
<evidence type="ECO:0000256" key="4">
    <source>
        <dbReference type="ARBA" id="ARBA00023136"/>
    </source>
</evidence>
<feature type="transmembrane region" description="Helical" evidence="6">
    <location>
        <begin position="239"/>
        <end position="260"/>
    </location>
</feature>
<feature type="compositionally biased region" description="Low complexity" evidence="5">
    <location>
        <begin position="608"/>
        <end position="622"/>
    </location>
</feature>
<dbReference type="PANTHER" id="PTHR11706:SF101">
    <property type="entry name" value="MANGANESE TRANSPORTER SMF1"/>
    <property type="match status" value="1"/>
</dbReference>
<dbReference type="STRING" id="27349.A0A0L6VA30"/>
<feature type="transmembrane region" description="Helical" evidence="6">
    <location>
        <begin position="511"/>
        <end position="530"/>
    </location>
</feature>
<evidence type="ECO:0000256" key="5">
    <source>
        <dbReference type="SAM" id="MobiDB-lite"/>
    </source>
</evidence>
<evidence type="ECO:0000256" key="2">
    <source>
        <dbReference type="ARBA" id="ARBA00022692"/>
    </source>
</evidence>
<dbReference type="GO" id="GO:0005384">
    <property type="term" value="F:manganese ion transmembrane transporter activity"/>
    <property type="evidence" value="ECO:0007669"/>
    <property type="project" value="TreeGrafter"/>
</dbReference>
<evidence type="ECO:0000313" key="8">
    <source>
        <dbReference type="Proteomes" id="UP000037035"/>
    </source>
</evidence>
<dbReference type="GO" id="GO:0005886">
    <property type="term" value="C:plasma membrane"/>
    <property type="evidence" value="ECO:0007669"/>
    <property type="project" value="TreeGrafter"/>
</dbReference>
<dbReference type="GO" id="GO:0015086">
    <property type="term" value="F:cadmium ion transmembrane transporter activity"/>
    <property type="evidence" value="ECO:0007669"/>
    <property type="project" value="TreeGrafter"/>
</dbReference>
<dbReference type="OrthoDB" id="409173at2759"/>
<feature type="transmembrane region" description="Helical" evidence="6">
    <location>
        <begin position="470"/>
        <end position="491"/>
    </location>
</feature>
<feature type="transmembrane region" description="Helical" evidence="6">
    <location>
        <begin position="206"/>
        <end position="227"/>
    </location>
</feature>
<protein>
    <submittedName>
        <fullName evidence="7">Uncharacterized protein</fullName>
    </submittedName>
</protein>
<feature type="transmembrane region" description="Helical" evidence="6">
    <location>
        <begin position="542"/>
        <end position="562"/>
    </location>
</feature>
<comment type="caution">
    <text evidence="7">The sequence shown here is derived from an EMBL/GenBank/DDBJ whole genome shotgun (WGS) entry which is preliminary data.</text>
</comment>
<organism evidence="7 8">
    <name type="scientific">Puccinia sorghi</name>
    <dbReference type="NCBI Taxonomy" id="27349"/>
    <lineage>
        <taxon>Eukaryota</taxon>
        <taxon>Fungi</taxon>
        <taxon>Dikarya</taxon>
        <taxon>Basidiomycota</taxon>
        <taxon>Pucciniomycotina</taxon>
        <taxon>Pucciniomycetes</taxon>
        <taxon>Pucciniales</taxon>
        <taxon>Pucciniaceae</taxon>
        <taxon>Puccinia</taxon>
    </lineage>
</organism>
<reference evidence="7 8" key="1">
    <citation type="submission" date="2015-08" db="EMBL/GenBank/DDBJ databases">
        <title>Next Generation Sequencing and Analysis of the Genome of Puccinia sorghi L Schw, the Causal Agent of Maize Common Rust.</title>
        <authorList>
            <person name="Rochi L."/>
            <person name="Burguener G."/>
            <person name="Darino M."/>
            <person name="Turjanski A."/>
            <person name="Kreff E."/>
            <person name="Dieguez M.J."/>
            <person name="Sacco F."/>
        </authorList>
    </citation>
    <scope>NUCLEOTIDE SEQUENCE [LARGE SCALE GENOMIC DNA]</scope>
    <source>
        <strain evidence="7 8">RO10H11247</strain>
    </source>
</reference>
<feature type="transmembrane region" description="Helical" evidence="6">
    <location>
        <begin position="94"/>
        <end position="114"/>
    </location>
</feature>
<keyword evidence="2 6" id="KW-0812">Transmembrane</keyword>
<dbReference type="GO" id="GO:0034755">
    <property type="term" value="P:iron ion transmembrane transport"/>
    <property type="evidence" value="ECO:0007669"/>
    <property type="project" value="TreeGrafter"/>
</dbReference>
<gene>
    <name evidence="7" type="ORF">VP01_2111g1</name>
</gene>
<feature type="transmembrane region" description="Helical" evidence="6">
    <location>
        <begin position="280"/>
        <end position="300"/>
    </location>
</feature>
<comment type="subcellular location">
    <subcellularLocation>
        <location evidence="1">Membrane</location>
        <topology evidence="1">Multi-pass membrane protein</topology>
    </subcellularLocation>
</comment>
<evidence type="ECO:0000256" key="1">
    <source>
        <dbReference type="ARBA" id="ARBA00004141"/>
    </source>
</evidence>
<keyword evidence="3 6" id="KW-1133">Transmembrane helix</keyword>
<feature type="transmembrane region" description="Helical" evidence="6">
    <location>
        <begin position="178"/>
        <end position="200"/>
    </location>
</feature>
<evidence type="ECO:0000313" key="7">
    <source>
        <dbReference type="EMBL" id="KNZ57618.1"/>
    </source>
</evidence>
<dbReference type="InterPro" id="IPR001046">
    <property type="entry name" value="NRAMP_fam"/>
</dbReference>
<proteinExistence type="predicted"/>
<name>A0A0L6VA30_9BASI</name>
<sequence>MAMIPSQHPTEHPGPSSSPQPSPPSRRRRYWKPNKIFFNQLKFIGPGIVAASVHFPLSYPHICCQELILIQATWVPSIRGFWATDLEAGSTFGYAHLFVILLASIMAILLQILATRLGYITGKDLAQHCRMRFYDRPSHTTLWRWSCLYPLYAIYPRHLKFLNLPANGFDRFTDLAELLGSAIALKMSVLFSCLISFLLIPRLPLWVGVLLTSTDVFIVLAFFNSYPDVSQRNRRSMHIFEFSIAILVLVVLVSFIVLIVNVQPDWGDTFSGFLPSRAMIVNGGLYLAVSIAYLLCAGKVTNVYLFHRRDCHASLDFLSLTCCLLQSTGSKVAISDRLKSLPIEDKETQLGQSPVPSVSQNLSPIQHSGRLANIQITNSDGRQISPVNVYVTSVEHSVDIFLMCPPKKLMFLLYDTGHSCLRQRPKAINAAILIVAAAAFYYAGSDGPSQVADLASAHELLSRRVGVGSGYIFAIALLVAGQAASITVTLAGQIVSEGFIEWRTRPVVRRLVTRLIGIVPSAIVAASVGPKGVDDLLVGSQVALSLVLPFVDFIVTIILSLCSHHQSSKGTKLGLQNSGLHLPRSFVVLPLIIFTSDPHTMTMPSYHAVPSASPISSPTSAHPPKPSDRDENEGPLITTATHEHTFENNLATKIMVSLIFCTCCVANVYAIVQLAQGRT</sequence>
<feature type="transmembrane region" description="Helical" evidence="6">
    <location>
        <begin position="427"/>
        <end position="444"/>
    </location>
</feature>
<keyword evidence="4 6" id="KW-0472">Membrane</keyword>
<feature type="transmembrane region" description="Helical" evidence="6">
    <location>
        <begin position="654"/>
        <end position="675"/>
    </location>
</feature>
<evidence type="ECO:0000256" key="3">
    <source>
        <dbReference type="ARBA" id="ARBA00022989"/>
    </source>
</evidence>
<feature type="transmembrane region" description="Helical" evidence="6">
    <location>
        <begin position="36"/>
        <end position="57"/>
    </location>
</feature>
<keyword evidence="8" id="KW-1185">Reference proteome</keyword>
<dbReference type="VEuPathDB" id="FungiDB:VP01_2111g1"/>
<feature type="region of interest" description="Disordered" evidence="5">
    <location>
        <begin position="1"/>
        <end position="27"/>
    </location>
</feature>
<dbReference type="EMBL" id="LAVV01006961">
    <property type="protein sequence ID" value="KNZ57618.1"/>
    <property type="molecule type" value="Genomic_DNA"/>
</dbReference>
<accession>A0A0L6VA30</accession>
<feature type="region of interest" description="Disordered" evidence="5">
    <location>
        <begin position="605"/>
        <end position="635"/>
    </location>
</feature>
<evidence type="ECO:0000256" key="6">
    <source>
        <dbReference type="SAM" id="Phobius"/>
    </source>
</evidence>
<dbReference type="Pfam" id="PF01566">
    <property type="entry name" value="Nramp"/>
    <property type="match status" value="2"/>
</dbReference>